<protein>
    <recommendedName>
        <fullName evidence="3">MerR HTH family regulatory protein</fullName>
    </recommendedName>
</protein>
<dbReference type="AlphaFoldDB" id="A0A5C4L9N5"/>
<evidence type="ECO:0008006" key="3">
    <source>
        <dbReference type="Google" id="ProtNLM"/>
    </source>
</evidence>
<reference evidence="1 2" key="1">
    <citation type="submission" date="2019-06" db="EMBL/GenBank/DDBJ databases">
        <title>Genome of Methylobacterium sp. 17Sr1-39.</title>
        <authorList>
            <person name="Seo T."/>
        </authorList>
    </citation>
    <scope>NUCLEOTIDE SEQUENCE [LARGE SCALE GENOMIC DNA]</scope>
    <source>
        <strain evidence="1 2">17Sr1-39</strain>
    </source>
</reference>
<accession>A0A5C4L9N5</accession>
<dbReference type="EMBL" id="VDDA01000021">
    <property type="protein sequence ID" value="TNC08784.1"/>
    <property type="molecule type" value="Genomic_DNA"/>
</dbReference>
<dbReference type="RefSeq" id="WP_139039142.1">
    <property type="nucleotide sequence ID" value="NZ_VDDA01000021.1"/>
</dbReference>
<dbReference type="Proteomes" id="UP000305267">
    <property type="component" value="Unassembled WGS sequence"/>
</dbReference>
<dbReference type="InterPro" id="IPR009061">
    <property type="entry name" value="DNA-bd_dom_put_sf"/>
</dbReference>
<proteinExistence type="predicted"/>
<evidence type="ECO:0000313" key="1">
    <source>
        <dbReference type="EMBL" id="TNC08784.1"/>
    </source>
</evidence>
<name>A0A5C4L9N5_9HYPH</name>
<dbReference type="SUPFAM" id="SSF46955">
    <property type="entry name" value="Putative DNA-binding domain"/>
    <property type="match status" value="1"/>
</dbReference>
<dbReference type="OrthoDB" id="7593735at2"/>
<organism evidence="1 2">
    <name type="scientific">Methylobacterium terricola</name>
    <dbReference type="NCBI Taxonomy" id="2583531"/>
    <lineage>
        <taxon>Bacteria</taxon>
        <taxon>Pseudomonadati</taxon>
        <taxon>Pseudomonadota</taxon>
        <taxon>Alphaproteobacteria</taxon>
        <taxon>Hyphomicrobiales</taxon>
        <taxon>Methylobacteriaceae</taxon>
        <taxon>Methylobacterium</taxon>
    </lineage>
</organism>
<comment type="caution">
    <text evidence="1">The sequence shown here is derived from an EMBL/GenBank/DDBJ whole genome shotgun (WGS) entry which is preliminary data.</text>
</comment>
<keyword evidence="2" id="KW-1185">Reference proteome</keyword>
<gene>
    <name evidence="1" type="ORF">FF100_28530</name>
</gene>
<sequence length="156" mass="16792">MGIRTIHYTQEQAREAVGVSAEKLRHWRKSVPYLRHKTGKSARFTFSDLLGLAVTLEIVGRLGVGVGAVGAGVSELFELLGRAELSRLGQTVAVVTSDEARLCAAGEVPWSQPGDAVLAVPCWPLIERLSGLLLPIPPEPQSAHPFPPQALRVNAR</sequence>
<evidence type="ECO:0000313" key="2">
    <source>
        <dbReference type="Proteomes" id="UP000305267"/>
    </source>
</evidence>